<proteinExistence type="predicted"/>
<keyword evidence="3" id="KW-1185">Reference proteome</keyword>
<feature type="compositionally biased region" description="Pro residues" evidence="1">
    <location>
        <begin position="1"/>
        <end position="11"/>
    </location>
</feature>
<accession>A0A939DZX0</accession>
<dbReference type="AlphaFoldDB" id="A0A939DZX0"/>
<gene>
    <name evidence="2" type="ORF">JZY06_05695</name>
</gene>
<feature type="region of interest" description="Disordered" evidence="1">
    <location>
        <begin position="1"/>
        <end position="20"/>
    </location>
</feature>
<sequence>MTDNHLPPPPAGGGENTQTPTVMAIDTARAEQLIARLRRESLSLAAPPHTLPAPTVGWEDFRRALSEAIAAHSLLRDRLSAECDRQAQAMDTAVASARELDSDLARTLEQML</sequence>
<protein>
    <submittedName>
        <fullName evidence="2">Uncharacterized protein</fullName>
    </submittedName>
</protein>
<organism evidence="2 3">
    <name type="scientific">Corynebacterium mendelii</name>
    <dbReference type="NCBI Taxonomy" id="2765362"/>
    <lineage>
        <taxon>Bacteria</taxon>
        <taxon>Bacillati</taxon>
        <taxon>Actinomycetota</taxon>
        <taxon>Actinomycetes</taxon>
        <taxon>Mycobacteriales</taxon>
        <taxon>Corynebacteriaceae</taxon>
        <taxon>Corynebacterium</taxon>
    </lineage>
</organism>
<evidence type="ECO:0000313" key="2">
    <source>
        <dbReference type="EMBL" id="MBN9644113.1"/>
    </source>
</evidence>
<evidence type="ECO:0000256" key="1">
    <source>
        <dbReference type="SAM" id="MobiDB-lite"/>
    </source>
</evidence>
<comment type="caution">
    <text evidence="2">The sequence shown here is derived from an EMBL/GenBank/DDBJ whole genome shotgun (WGS) entry which is preliminary data.</text>
</comment>
<evidence type="ECO:0000313" key="3">
    <source>
        <dbReference type="Proteomes" id="UP000664332"/>
    </source>
</evidence>
<name>A0A939DZX0_9CORY</name>
<dbReference type="Proteomes" id="UP000664332">
    <property type="component" value="Unassembled WGS sequence"/>
</dbReference>
<dbReference type="EMBL" id="JAFLEQ010000008">
    <property type="protein sequence ID" value="MBN9644113.1"/>
    <property type="molecule type" value="Genomic_DNA"/>
</dbReference>
<dbReference type="RefSeq" id="WP_207119036.1">
    <property type="nucleotide sequence ID" value="NZ_JAFLEQ010000008.1"/>
</dbReference>
<reference evidence="2" key="1">
    <citation type="submission" date="2021-03" db="EMBL/GenBank/DDBJ databases">
        <authorList>
            <person name="Sun Q."/>
        </authorList>
    </citation>
    <scope>NUCLEOTIDE SEQUENCE</scope>
    <source>
        <strain evidence="2">CCM 8862</strain>
    </source>
</reference>